<sequence length="284" mass="31375">MKKIIYTALLATLSVGAYAQKSDGTTKSLVNAEKAFAEDAAKEGANAAFLKYTAADALVFRPNPINAKKFYATTADMKSLSWTPTTARVSRSGDWGFTSGAYVINGEQKSYGHYLSVWRAKNGKWELILDLGAETNKPLNKAATNFVEPKDHFTPKFATEKELKAGRDVILTTEKTLNTTLKSYGPSAFAGFLNKDAQLLFPGTETISGKESIQAFNNRMVDKINLKTTAADKALGGDLAYTYGVATIDYKTDLRESFNYLFIWERQSDGNWNIMTQIFTLAER</sequence>
<accession>A0ABU7ICH4</accession>
<keyword evidence="1" id="KW-0732">Signal</keyword>
<feature type="chain" id="PRO_5045097897" evidence="1">
    <location>
        <begin position="20"/>
        <end position="284"/>
    </location>
</feature>
<protein>
    <submittedName>
        <fullName evidence="3">Nuclear transport factor 2 family protein</fullName>
    </submittedName>
</protein>
<organism evidence="3 4">
    <name type="scientific">Pedobacter albus</name>
    <dbReference type="NCBI Taxonomy" id="3113905"/>
    <lineage>
        <taxon>Bacteria</taxon>
        <taxon>Pseudomonadati</taxon>
        <taxon>Bacteroidota</taxon>
        <taxon>Sphingobacteriia</taxon>
        <taxon>Sphingobacteriales</taxon>
        <taxon>Sphingobacteriaceae</taxon>
        <taxon>Pedobacter</taxon>
    </lineage>
</organism>
<reference evidence="3 4" key="1">
    <citation type="submission" date="2024-01" db="EMBL/GenBank/DDBJ databases">
        <title>Pedobacter sp. nov., isolated from fresh soil.</title>
        <authorList>
            <person name="Le N.T.T."/>
        </authorList>
    </citation>
    <scope>NUCLEOTIDE SEQUENCE [LARGE SCALE GENOMIC DNA]</scope>
    <source>
        <strain evidence="3 4">KR3-3</strain>
    </source>
</reference>
<feature type="signal peptide" evidence="1">
    <location>
        <begin position="1"/>
        <end position="19"/>
    </location>
</feature>
<dbReference type="SUPFAM" id="SSF54427">
    <property type="entry name" value="NTF2-like"/>
    <property type="match status" value="2"/>
</dbReference>
<name>A0ABU7ICH4_9SPHI</name>
<dbReference type="RefSeq" id="WP_330109362.1">
    <property type="nucleotide sequence ID" value="NZ_JAZDQT010000003.1"/>
</dbReference>
<evidence type="ECO:0000256" key="1">
    <source>
        <dbReference type="SAM" id="SignalP"/>
    </source>
</evidence>
<dbReference type="Gene3D" id="3.10.450.50">
    <property type="match status" value="2"/>
</dbReference>
<feature type="domain" description="DUF4440" evidence="2">
    <location>
        <begin position="170"/>
        <end position="274"/>
    </location>
</feature>
<evidence type="ECO:0000259" key="2">
    <source>
        <dbReference type="Pfam" id="PF14534"/>
    </source>
</evidence>
<dbReference type="EMBL" id="JAZDQT010000003">
    <property type="protein sequence ID" value="MEE1947076.1"/>
    <property type="molecule type" value="Genomic_DNA"/>
</dbReference>
<keyword evidence="4" id="KW-1185">Reference proteome</keyword>
<proteinExistence type="predicted"/>
<evidence type="ECO:0000313" key="4">
    <source>
        <dbReference type="Proteomes" id="UP001336835"/>
    </source>
</evidence>
<feature type="domain" description="DUF4440" evidence="2">
    <location>
        <begin position="39"/>
        <end position="126"/>
    </location>
</feature>
<comment type="caution">
    <text evidence="3">The sequence shown here is derived from an EMBL/GenBank/DDBJ whole genome shotgun (WGS) entry which is preliminary data.</text>
</comment>
<dbReference type="InterPro" id="IPR027843">
    <property type="entry name" value="DUF4440"/>
</dbReference>
<dbReference type="Proteomes" id="UP001336835">
    <property type="component" value="Unassembled WGS sequence"/>
</dbReference>
<dbReference type="Pfam" id="PF14534">
    <property type="entry name" value="DUF4440"/>
    <property type="match status" value="2"/>
</dbReference>
<dbReference type="InterPro" id="IPR032710">
    <property type="entry name" value="NTF2-like_dom_sf"/>
</dbReference>
<evidence type="ECO:0000313" key="3">
    <source>
        <dbReference type="EMBL" id="MEE1947076.1"/>
    </source>
</evidence>
<gene>
    <name evidence="3" type="ORF">VRU48_18265</name>
</gene>